<feature type="chain" id="PRO_5046583487" evidence="1">
    <location>
        <begin position="18"/>
        <end position="191"/>
    </location>
</feature>
<comment type="caution">
    <text evidence="2">The sequence shown here is derived from an EMBL/GenBank/DDBJ whole genome shotgun (WGS) entry which is preliminary data.</text>
</comment>
<keyword evidence="1" id="KW-0732">Signal</keyword>
<evidence type="ECO:0000313" key="3">
    <source>
        <dbReference type="Proteomes" id="UP001470230"/>
    </source>
</evidence>
<gene>
    <name evidence="2" type="ORF">M9Y10_037523</name>
</gene>
<evidence type="ECO:0000313" key="2">
    <source>
        <dbReference type="EMBL" id="KAK8836589.1"/>
    </source>
</evidence>
<protein>
    <submittedName>
        <fullName evidence="2">Uncharacterized protein</fullName>
    </submittedName>
</protein>
<keyword evidence="3" id="KW-1185">Reference proteome</keyword>
<sequence length="191" mass="21773">MLAILITLCVSANPIEGGWETIPVNSEQVKTVKPYLDRNLPHLFPEITEGHYKIASAKLQIVNGMNLKLIIKKKLTPLKFEISLYVDHENKITLNDITHFLGTRPTIGGFNWEDPTSIKQEDLDNLIVTIQKKVNLLVKTPGKVIVYRKQVVNGLKKHVIFRDANQNIFSVLTIRKPNDKTDDLISVYQIY</sequence>
<reference evidence="2 3" key="1">
    <citation type="submission" date="2024-04" db="EMBL/GenBank/DDBJ databases">
        <title>Tritrichomonas musculus Genome.</title>
        <authorList>
            <person name="Alves-Ferreira E."/>
            <person name="Grigg M."/>
            <person name="Lorenzi H."/>
            <person name="Galac M."/>
        </authorList>
    </citation>
    <scope>NUCLEOTIDE SEQUENCE [LARGE SCALE GENOMIC DNA]</scope>
    <source>
        <strain evidence="2 3">EAF2021</strain>
    </source>
</reference>
<accession>A0ABR2GRR0</accession>
<dbReference type="EMBL" id="JAPFFF010000064">
    <property type="protein sequence ID" value="KAK8836589.1"/>
    <property type="molecule type" value="Genomic_DNA"/>
</dbReference>
<feature type="signal peptide" evidence="1">
    <location>
        <begin position="1"/>
        <end position="17"/>
    </location>
</feature>
<evidence type="ECO:0000256" key="1">
    <source>
        <dbReference type="SAM" id="SignalP"/>
    </source>
</evidence>
<dbReference type="Proteomes" id="UP001470230">
    <property type="component" value="Unassembled WGS sequence"/>
</dbReference>
<organism evidence="2 3">
    <name type="scientific">Tritrichomonas musculus</name>
    <dbReference type="NCBI Taxonomy" id="1915356"/>
    <lineage>
        <taxon>Eukaryota</taxon>
        <taxon>Metamonada</taxon>
        <taxon>Parabasalia</taxon>
        <taxon>Tritrichomonadida</taxon>
        <taxon>Tritrichomonadidae</taxon>
        <taxon>Tritrichomonas</taxon>
    </lineage>
</organism>
<name>A0ABR2GRR0_9EUKA</name>
<proteinExistence type="predicted"/>